<evidence type="ECO:0000313" key="3">
    <source>
        <dbReference type="EMBL" id="CDR71922.1"/>
    </source>
</evidence>
<dbReference type="OrthoDB" id="367145at2759"/>
<reference evidence="3" key="2">
    <citation type="submission" date="2014-06" db="EMBL/GenBank/DDBJ databases">
        <authorList>
            <person name="Aslett M."/>
            <person name="De Silva Nishadi"/>
        </authorList>
    </citation>
    <scope>NUCLEOTIDE SEQUENCE</scope>
    <source>
        <strain evidence="3">Bond</strain>
    </source>
</reference>
<reference evidence="3" key="1">
    <citation type="journal article" date="2014" name="Nucleic Acids Res.">
        <title>The evolutionary dynamics of variant antigen genes in Babesia reveal a history of genomic innovation underlying host-parasite interaction.</title>
        <authorList>
            <person name="Jackson A.P."/>
            <person name="Otto T.D."/>
            <person name="Darby A."/>
            <person name="Ramaprasad A."/>
            <person name="Xia D."/>
            <person name="Echaide I.E."/>
            <person name="Farber M."/>
            <person name="Gahlot S."/>
            <person name="Gamble J."/>
            <person name="Gupta D."/>
            <person name="Gupta Y."/>
            <person name="Jackson L."/>
            <person name="Malandrin L."/>
            <person name="Malas T.B."/>
            <person name="Moussa E."/>
            <person name="Nair M."/>
            <person name="Reid AJ."/>
            <person name="Sanders M."/>
            <person name="Sharma J."/>
            <person name="Tracey A."/>
            <person name="Quail M.A."/>
            <person name="Weir W."/>
            <person name="Wastling J.M."/>
            <person name="Hall N."/>
            <person name="Willadsen P."/>
            <person name="Lingelbach K."/>
            <person name="Shiels B."/>
            <person name="Tait A."/>
            <person name="Berriman M."/>
            <person name="Allred D.R."/>
            <person name="Pain A."/>
        </authorList>
    </citation>
    <scope>NUCLEOTIDE SEQUENCE</scope>
    <source>
        <strain evidence="3">Bond</strain>
    </source>
</reference>
<keyword evidence="2" id="KW-0812">Transmembrane</keyword>
<evidence type="ECO:0000256" key="1">
    <source>
        <dbReference type="SAM" id="Coils"/>
    </source>
</evidence>
<evidence type="ECO:0000256" key="2">
    <source>
        <dbReference type="SAM" id="Phobius"/>
    </source>
</evidence>
<feature type="coiled-coil region" evidence="1">
    <location>
        <begin position="54"/>
        <end position="106"/>
    </location>
</feature>
<keyword evidence="1" id="KW-0175">Coiled coil</keyword>
<dbReference type="VEuPathDB" id="PiroplasmaDB:BBBOND_0005840"/>
<accession>A0A061BKF6</accession>
<dbReference type="KEGG" id="bbig:BBBOND_0005840"/>
<keyword evidence="2" id="KW-1133">Transmembrane helix</keyword>
<name>A0A061BKF6_BABBI</name>
<evidence type="ECO:0008006" key="4">
    <source>
        <dbReference type="Google" id="ProtNLM"/>
    </source>
</evidence>
<protein>
    <recommendedName>
        <fullName evidence="4">C3H1-type domain-containing protein</fullName>
    </recommendedName>
</protein>
<feature type="transmembrane region" description="Helical" evidence="2">
    <location>
        <begin position="1449"/>
        <end position="1470"/>
    </location>
</feature>
<keyword evidence="2" id="KW-0472">Membrane</keyword>
<sequence length="1511" mass="169517">MVTQGIKYQRDRLHEIWTYQNIKVRRVETKVTDVMSSAKQQINSQVAEQIRRFVRGMNQKIVELKQDLRKINDTFMGYIRELEAWIKKAETALDEAFRRVNDIISEASGTLGTHNRLKLEKAVSELKTNALKLYNAYKASEKALPPLVEEVTKAVEKLDVAITKDLSTLKGTIDLTITAFVDQAKKHFAGIKNNTIGDDDNTGVIEKWVDLKDEIKELVNGLTGSGKGLTQMYQGVDTYVTAFEKFAIKDDGDADQCTVGKWFDEVWNSKVVTFYIGYYAAKPDEVDAVRNVTKDKIIERLGKVRLQSSGSESIDQKLKNIKQFLDTIAAEIKGEIDDEKIKLFVQGIEQDVRVKSLGLTSSNNNLRSVLEIVFKFLHTAASTFGKSIETFFTSSHIANLTQAITDVAEIGVKINTDEDSGDIGEEIQKAFDQIKVKINDLNGTLNRNLQKEVELRFEEAHRQADSVKDLMTSYTEHIGDDEFRDNTIKGKIRTLQKSALQPLKILEENINATSIEKNATDIIRKKIVTLCTAIINAADDQHEDGVKRKITDLRHMINNDEYNIGGQVQKGLKKIMKDLIKLLTERMDPLISQTQGIANHASSQQNKIIGDVELHINEHLDAAQSAILEDIRTSHVIFMKLNIQALCDKVANELGGLPDKVTADATKGFKGFMGLLQETFRFTAFNEQLQYNATLSDFWFDVNLLFSGLLNELQSRKDIGCRHPQIPDLLAALSTLLTGLSKYDAQFVDNLAAVNQLLTEIQPTLFNGQQNVLLNILKDGFHRLHCELDKAYVNKYSGAPTHFSWTEVLTTGVTEYGLQCAKAFVTLLSILKTSLHDVKRNCKSLPKQQLNTSADLGKHFVGLGFEISSDGEQNGELQDASGMTGAHILGRMIGPTKKVYTSHDDAKDEGPLYLVCYYLEAYYQVSHLAHIPGAKAPCNIYQMLCWFSGLPYNPVYSALLVDGISDPFIDPNKPSGDIEGTPVLDLQASYIDAYPHKITYKNTAKVLGHLCSKSYEILVTVVGTGNAYTTYGCDMLNNSMKFYYPTSGEECLQTILDVVHRLLPPLKYLFYRCGISAEHNGWRNCQYGRDASTAKSQCKQHSTCKPNCKTKCEPNCQANCQPTSPLMSYLGDCLPGHLPHHLSDIGCKAKCSTCPTNKRGMPCLTPLGFRAFSGSTKTGYDLCEVLRQFFGGSLLSSLLCLAPKPPSTLPEHLSFVTQLFGNWQKIYSANKHVVQYAFEGSIKKLSIKLVNDTAELCDTFRSIYGHKHNDADNDLSHADTQHADVISVCLPKNTNLCSGQQCAPYLQSLCHDSYLYLAPKHADVYVSWAVYLPWSLYQMLQSLLDAFTRIICQDWGCKKCMSSAKCRQGQHGTLDKTCRCLSVVSCNGVWPTLYQHGFTFGDAAKLNAKHRQKMCFNFYTQLKSVLESKYFETLFKQCDNFLFTIRAPFIWLNVALWLLSLLYLLQIMVIRLDLLHIKSHLHSPSSHRIAAQSLLAAARVNKLNRVFYLQP</sequence>
<gene>
    <name evidence="3" type="ORF">BBBOND_0005840</name>
</gene>
<proteinExistence type="predicted"/>
<organism evidence="3">
    <name type="scientific">Babesia bigemina</name>
    <dbReference type="NCBI Taxonomy" id="5866"/>
    <lineage>
        <taxon>Eukaryota</taxon>
        <taxon>Sar</taxon>
        <taxon>Alveolata</taxon>
        <taxon>Apicomplexa</taxon>
        <taxon>Aconoidasida</taxon>
        <taxon>Piroplasmida</taxon>
        <taxon>Babesiidae</taxon>
        <taxon>Babesia</taxon>
    </lineage>
</organism>
<dbReference type="GeneID" id="24562139"/>
<dbReference type="EMBL" id="LK055236">
    <property type="protein sequence ID" value="CDR71922.1"/>
    <property type="molecule type" value="Genomic_DNA"/>
</dbReference>
<dbReference type="RefSeq" id="XP_012770864.1">
    <property type="nucleotide sequence ID" value="XM_012915410.1"/>
</dbReference>